<dbReference type="InterPro" id="IPR011987">
    <property type="entry name" value="ATPase_V1-cplx_hsu_C"/>
</dbReference>
<dbReference type="InterPro" id="IPR016024">
    <property type="entry name" value="ARM-type_fold"/>
</dbReference>
<dbReference type="OrthoDB" id="10263554at2759"/>
<evidence type="ECO:0000259" key="7">
    <source>
        <dbReference type="Pfam" id="PF11698"/>
    </source>
</evidence>
<gene>
    <name evidence="8" type="ORF">SHERM_19276</name>
</gene>
<comment type="similarity">
    <text evidence="1">Belongs to the V-ATPase H subunit family.</text>
</comment>
<dbReference type="Pfam" id="PF03224">
    <property type="entry name" value="V-ATPase_H_N"/>
    <property type="match status" value="1"/>
</dbReference>
<comment type="caution">
    <text evidence="8">The sequence shown here is derived from an EMBL/GenBank/DDBJ whole genome shotgun (WGS) entry which is preliminary data.</text>
</comment>
<evidence type="ECO:0000256" key="3">
    <source>
        <dbReference type="ARBA" id="ARBA00022781"/>
    </source>
</evidence>
<accession>A0A9N7N0T4</accession>
<dbReference type="Gene3D" id="1.25.40.150">
    <property type="entry name" value="V-type ATPase, subunit H, C-terminal domain"/>
    <property type="match status" value="1"/>
</dbReference>
<sequence>MPMAMDQVELSTDQVLRRDIPWETYMTTKMITGTGLQLLRRYDKKPDNYKAQLLDDDGAAYIRVFVSILRDIFKEETVEYVLALIDELLSANPKRARLFHDRSLSSEDTYEPFLRLLWKGNLFIQEKSCKILSLIVTGGPRSHDGAHANGASKLKKDITMVDDVLKALVDWLCSQLRNPSHPSRGIPTAVNCLSTLLKEPVVRSSFVQADGVKLLISLISPASTQQSIQITSLLYETCLCVWLLTYYEPAVEYLATSRSLPRLIEVVKGPTKEKDLLEALNQLEEGLKDNIKQLSSFDKYKQEVLLGHLDWSPMYKDPIFWRDNIANFEEHDFQIIRVLITILDTSTDPRTLAVACYDLSQFIQYYAAGRIIVTDLKAKERVMKLMNHENVEVTKNALLCIQRLFLGAKYASFLQA</sequence>
<evidence type="ECO:0000256" key="5">
    <source>
        <dbReference type="ARBA" id="ARBA00025045"/>
    </source>
</evidence>
<dbReference type="InterPro" id="IPR011989">
    <property type="entry name" value="ARM-like"/>
</dbReference>
<reference evidence="8" key="1">
    <citation type="submission" date="2019-12" db="EMBL/GenBank/DDBJ databases">
        <authorList>
            <person name="Scholes J."/>
        </authorList>
    </citation>
    <scope>NUCLEOTIDE SEQUENCE</scope>
</reference>
<protein>
    <recommendedName>
        <fullName evidence="6">Vacuolar proton pump subunit H</fullName>
    </recommendedName>
</protein>
<name>A0A9N7N0T4_STRHE</name>
<dbReference type="FunFam" id="1.25.40.150:FF:000004">
    <property type="entry name" value="V-type proton ATPase subunit H"/>
    <property type="match status" value="1"/>
</dbReference>
<dbReference type="GO" id="GO:0046961">
    <property type="term" value="F:proton-transporting ATPase activity, rotational mechanism"/>
    <property type="evidence" value="ECO:0007669"/>
    <property type="project" value="InterPro"/>
</dbReference>
<dbReference type="Pfam" id="PF11698">
    <property type="entry name" value="V-ATPase_H_C"/>
    <property type="match status" value="1"/>
</dbReference>
<dbReference type="InterPro" id="IPR038497">
    <property type="entry name" value="ATPase_V1-cplx_hsu_C_sf"/>
</dbReference>
<organism evidence="8 9">
    <name type="scientific">Striga hermonthica</name>
    <name type="common">Purple witchweed</name>
    <name type="synonym">Buchnera hermonthica</name>
    <dbReference type="NCBI Taxonomy" id="68872"/>
    <lineage>
        <taxon>Eukaryota</taxon>
        <taxon>Viridiplantae</taxon>
        <taxon>Streptophyta</taxon>
        <taxon>Embryophyta</taxon>
        <taxon>Tracheophyta</taxon>
        <taxon>Spermatophyta</taxon>
        <taxon>Magnoliopsida</taxon>
        <taxon>eudicotyledons</taxon>
        <taxon>Gunneridae</taxon>
        <taxon>Pentapetalae</taxon>
        <taxon>asterids</taxon>
        <taxon>lamiids</taxon>
        <taxon>Lamiales</taxon>
        <taxon>Orobanchaceae</taxon>
        <taxon>Buchnereae</taxon>
        <taxon>Striga</taxon>
    </lineage>
</organism>
<dbReference type="Proteomes" id="UP001153555">
    <property type="component" value="Unassembled WGS sequence"/>
</dbReference>
<evidence type="ECO:0000256" key="4">
    <source>
        <dbReference type="ARBA" id="ARBA00023065"/>
    </source>
</evidence>
<dbReference type="PANTHER" id="PTHR10698:SF0">
    <property type="entry name" value="V-TYPE PROTON ATPASE SUBUNIT H"/>
    <property type="match status" value="1"/>
</dbReference>
<dbReference type="GO" id="GO:0000221">
    <property type="term" value="C:vacuolar proton-transporting V-type ATPase, V1 domain"/>
    <property type="evidence" value="ECO:0007669"/>
    <property type="project" value="InterPro"/>
</dbReference>
<evidence type="ECO:0000313" key="9">
    <source>
        <dbReference type="Proteomes" id="UP001153555"/>
    </source>
</evidence>
<keyword evidence="3" id="KW-0375">Hydrogen ion transport</keyword>
<dbReference type="SUPFAM" id="SSF48371">
    <property type="entry name" value="ARM repeat"/>
    <property type="match status" value="1"/>
</dbReference>
<evidence type="ECO:0000313" key="8">
    <source>
        <dbReference type="EMBL" id="CAA0821274.1"/>
    </source>
</evidence>
<feature type="domain" description="ATPase V1 complex subunit H C-terminal" evidence="7">
    <location>
        <begin position="293"/>
        <end position="405"/>
    </location>
</feature>
<dbReference type="PANTHER" id="PTHR10698">
    <property type="entry name" value="V-TYPE PROTON ATPASE SUBUNIT H"/>
    <property type="match status" value="1"/>
</dbReference>
<comment type="function">
    <text evidence="5">Subunit of the peripheral V1 complex of vacuolar ATPase. Subunit H activates the ATPase activity of the enzyme and couples ATPase activity to proton flow. Vacuolar ATPase is responsible for acidifying a variety of intracellular compartments in eukaryotic cells, thus providing most of the energy required for transport processes in the vacuolar system.</text>
</comment>
<evidence type="ECO:0000256" key="2">
    <source>
        <dbReference type="ARBA" id="ARBA00022448"/>
    </source>
</evidence>
<evidence type="ECO:0000256" key="6">
    <source>
        <dbReference type="ARBA" id="ARBA00082218"/>
    </source>
</evidence>
<dbReference type="InterPro" id="IPR004908">
    <property type="entry name" value="ATPase_V1-cplx_hsu"/>
</dbReference>
<dbReference type="EMBL" id="CACSLK010020742">
    <property type="protein sequence ID" value="CAA0821274.1"/>
    <property type="molecule type" value="Genomic_DNA"/>
</dbReference>
<evidence type="ECO:0000256" key="1">
    <source>
        <dbReference type="ARBA" id="ARBA00008613"/>
    </source>
</evidence>
<dbReference type="PIRSF" id="PIRSF032184">
    <property type="entry name" value="ATPase_V1_H"/>
    <property type="match status" value="1"/>
</dbReference>
<dbReference type="AlphaFoldDB" id="A0A9N7N0T4"/>
<dbReference type="Gene3D" id="1.25.10.10">
    <property type="entry name" value="Leucine-rich Repeat Variant"/>
    <property type="match status" value="1"/>
</dbReference>
<keyword evidence="9" id="KW-1185">Reference proteome</keyword>
<proteinExistence type="inferred from homology"/>
<keyword evidence="2" id="KW-0813">Transport</keyword>
<keyword evidence="4" id="KW-0406">Ion transport</keyword>